<protein>
    <submittedName>
        <fullName evidence="1">Uncharacterized protein</fullName>
    </submittedName>
</protein>
<accession>A0ACB8DG36</accession>
<organism evidence="1 2">
    <name type="scientific">Dermacentor silvarum</name>
    <name type="common">Tick</name>
    <dbReference type="NCBI Taxonomy" id="543639"/>
    <lineage>
        <taxon>Eukaryota</taxon>
        <taxon>Metazoa</taxon>
        <taxon>Ecdysozoa</taxon>
        <taxon>Arthropoda</taxon>
        <taxon>Chelicerata</taxon>
        <taxon>Arachnida</taxon>
        <taxon>Acari</taxon>
        <taxon>Parasitiformes</taxon>
        <taxon>Ixodida</taxon>
        <taxon>Ixodoidea</taxon>
        <taxon>Ixodidae</taxon>
        <taxon>Rhipicephalinae</taxon>
        <taxon>Dermacentor</taxon>
    </lineage>
</organism>
<gene>
    <name evidence="1" type="ORF">HPB49_022640</name>
</gene>
<dbReference type="EMBL" id="CM023471">
    <property type="protein sequence ID" value="KAH7967097.1"/>
    <property type="molecule type" value="Genomic_DNA"/>
</dbReference>
<comment type="caution">
    <text evidence="1">The sequence shown here is derived from an EMBL/GenBank/DDBJ whole genome shotgun (WGS) entry which is preliminary data.</text>
</comment>
<sequence length="84" mass="9693">MMDQVIRHLSLVFCVPASAASEERSFIALRRVKTLLRNRMTQRRMTHLLLLHVHKKKVAELDSDAVMKKFVSRTAERSATFGLL</sequence>
<dbReference type="Proteomes" id="UP000821865">
    <property type="component" value="Chromosome 2"/>
</dbReference>
<evidence type="ECO:0000313" key="1">
    <source>
        <dbReference type="EMBL" id="KAH7967097.1"/>
    </source>
</evidence>
<proteinExistence type="predicted"/>
<keyword evidence="2" id="KW-1185">Reference proteome</keyword>
<evidence type="ECO:0000313" key="2">
    <source>
        <dbReference type="Proteomes" id="UP000821865"/>
    </source>
</evidence>
<name>A0ACB8DG36_DERSI</name>
<reference evidence="1" key="1">
    <citation type="submission" date="2020-05" db="EMBL/GenBank/DDBJ databases">
        <title>Large-scale comparative analyses of tick genomes elucidate their genetic diversity and vector capacities.</title>
        <authorList>
            <person name="Jia N."/>
            <person name="Wang J."/>
            <person name="Shi W."/>
            <person name="Du L."/>
            <person name="Sun Y."/>
            <person name="Zhan W."/>
            <person name="Jiang J."/>
            <person name="Wang Q."/>
            <person name="Zhang B."/>
            <person name="Ji P."/>
            <person name="Sakyi L.B."/>
            <person name="Cui X."/>
            <person name="Yuan T."/>
            <person name="Jiang B."/>
            <person name="Yang W."/>
            <person name="Lam T.T.-Y."/>
            <person name="Chang Q."/>
            <person name="Ding S."/>
            <person name="Wang X."/>
            <person name="Zhu J."/>
            <person name="Ruan X."/>
            <person name="Zhao L."/>
            <person name="Wei J."/>
            <person name="Que T."/>
            <person name="Du C."/>
            <person name="Cheng J."/>
            <person name="Dai P."/>
            <person name="Han X."/>
            <person name="Huang E."/>
            <person name="Gao Y."/>
            <person name="Liu J."/>
            <person name="Shao H."/>
            <person name="Ye R."/>
            <person name="Li L."/>
            <person name="Wei W."/>
            <person name="Wang X."/>
            <person name="Wang C."/>
            <person name="Yang T."/>
            <person name="Huo Q."/>
            <person name="Li W."/>
            <person name="Guo W."/>
            <person name="Chen H."/>
            <person name="Zhou L."/>
            <person name="Ni X."/>
            <person name="Tian J."/>
            <person name="Zhou Y."/>
            <person name="Sheng Y."/>
            <person name="Liu T."/>
            <person name="Pan Y."/>
            <person name="Xia L."/>
            <person name="Li J."/>
            <person name="Zhao F."/>
            <person name="Cao W."/>
        </authorList>
    </citation>
    <scope>NUCLEOTIDE SEQUENCE</scope>
    <source>
        <strain evidence="1">Dsil-2018</strain>
    </source>
</reference>